<evidence type="ECO:0000313" key="2">
    <source>
        <dbReference type="Proteomes" id="UP000001396"/>
    </source>
</evidence>
<dbReference type="InParanoid" id="D3B9M5"/>
<reference evidence="1 2" key="1">
    <citation type="journal article" date="2011" name="Genome Res.">
        <title>Phylogeny-wide analysis of social amoeba genomes highlights ancient origins for complex intercellular communication.</title>
        <authorList>
            <person name="Heidel A.J."/>
            <person name="Lawal H.M."/>
            <person name="Felder M."/>
            <person name="Schilde C."/>
            <person name="Helps N.R."/>
            <person name="Tunggal B."/>
            <person name="Rivero F."/>
            <person name="John U."/>
            <person name="Schleicher M."/>
            <person name="Eichinger L."/>
            <person name="Platzer M."/>
            <person name="Noegel A.A."/>
            <person name="Schaap P."/>
            <person name="Gloeckner G."/>
        </authorList>
    </citation>
    <scope>NUCLEOTIDE SEQUENCE [LARGE SCALE GENOMIC DNA]</scope>
    <source>
        <strain evidence="2">ATCC 26659 / Pp 5 / PN500</strain>
    </source>
</reference>
<proteinExistence type="predicted"/>
<dbReference type="GeneID" id="31360656"/>
<accession>D3B9M5</accession>
<comment type="caution">
    <text evidence="1">The sequence shown here is derived from an EMBL/GenBank/DDBJ whole genome shotgun (WGS) entry which is preliminary data.</text>
</comment>
<dbReference type="RefSeq" id="XP_020434054.1">
    <property type="nucleotide sequence ID" value="XM_020576065.1"/>
</dbReference>
<dbReference type="AlphaFoldDB" id="D3B9M5"/>
<name>D3B9M5_HETP5</name>
<dbReference type="Proteomes" id="UP000001396">
    <property type="component" value="Unassembled WGS sequence"/>
</dbReference>
<sequence>MNDDLKLLFLRDNQDVICLLEQNINNLIVDKSIFTSINLNRNDRFETFLSTGKSILELKIKKKAYGIPLKEFDKLILKVCSKDTLELFYDWLKISKKLVQDDDDDDRLQLYYDAHRDQFLQHPPEEDQEEDDDYPPDAHYIPAPVNECGIFLAMVNDISDSKSDTAKRTLEMLNLLLIVYVCFIEQHHQDQSTITFHDLHYRYNNILSEFRQQEKDRINLLANAANAAAAAGNQYQHRQYQHIARVDNHPNQNNNQPMEQRQRATIIATISYQLRFGPTSIDNLQSLLLQPLGITNQQKDHHSYYRYDEVRPAMS</sequence>
<organism evidence="1 2">
    <name type="scientific">Heterostelium pallidum (strain ATCC 26659 / Pp 5 / PN500)</name>
    <name type="common">Cellular slime mold</name>
    <name type="synonym">Polysphondylium pallidum</name>
    <dbReference type="NCBI Taxonomy" id="670386"/>
    <lineage>
        <taxon>Eukaryota</taxon>
        <taxon>Amoebozoa</taxon>
        <taxon>Evosea</taxon>
        <taxon>Eumycetozoa</taxon>
        <taxon>Dictyostelia</taxon>
        <taxon>Acytosteliales</taxon>
        <taxon>Acytosteliaceae</taxon>
        <taxon>Heterostelium</taxon>
    </lineage>
</organism>
<keyword evidence="2" id="KW-1185">Reference proteome</keyword>
<dbReference type="EMBL" id="ADBJ01000022">
    <property type="protein sequence ID" value="EFA81937.1"/>
    <property type="molecule type" value="Genomic_DNA"/>
</dbReference>
<evidence type="ECO:0000313" key="1">
    <source>
        <dbReference type="EMBL" id="EFA81937.1"/>
    </source>
</evidence>
<protein>
    <submittedName>
        <fullName evidence="1">Uncharacterized protein</fullName>
    </submittedName>
</protein>
<gene>
    <name evidence="1" type="ORF">PPL_05170</name>
</gene>